<gene>
    <name evidence="3" type="ORF">GCM10010171_04750</name>
</gene>
<dbReference type="PANTHER" id="PTHR46546">
    <property type="entry name" value="SHEWANELLA-LIKE PROTEIN PHOSPHATASE 1"/>
    <property type="match status" value="1"/>
</dbReference>
<sequence length="319" mass="34642">MVSAVETYVVGDVHGHRAELAAALRGRGLLDERDAWAGGTAHLWFLGDFVDRGPDGIGVIDLVMSLSEQAREQGGRVETLLGNHEILLLGMRRFGETEVPSDFGPRSFARSWEMNGGLRSDQDGLTDAHVAWLVERPVLALVGDHLLMHSDTLEYLAWGEEIEEINATVRAILRSDDIVEWWEVWRRMTTRYAFRGPDGEEIADELLGVLGGRQVVHGHSVIADQLGVLPADIDGPYEYAGGKALGIDAGLFVGGPCLVVRLGADDPAAEGDQGDRDHLEVGDPQRDADDGDAERDAGDDVPDRQPPPGDDDPHDVADH</sequence>
<feature type="domain" description="Calcineurin-like phosphoesterase" evidence="2">
    <location>
        <begin position="8"/>
        <end position="221"/>
    </location>
</feature>
<protein>
    <submittedName>
        <fullName evidence="3">Serine/threonine protein phosphatase</fullName>
    </submittedName>
</protein>
<proteinExistence type="predicted"/>
<keyword evidence="4" id="KW-1185">Reference proteome</keyword>
<evidence type="ECO:0000256" key="1">
    <source>
        <dbReference type="SAM" id="MobiDB-lite"/>
    </source>
</evidence>
<dbReference type="InterPro" id="IPR004843">
    <property type="entry name" value="Calcineurin-like_PHP"/>
</dbReference>
<dbReference type="InterPro" id="IPR029052">
    <property type="entry name" value="Metallo-depent_PP-like"/>
</dbReference>
<dbReference type="Gene3D" id="3.60.21.10">
    <property type="match status" value="1"/>
</dbReference>
<dbReference type="CDD" id="cd00144">
    <property type="entry name" value="MPP_PPP_family"/>
    <property type="match status" value="1"/>
</dbReference>
<name>A0A918G2P3_9PSEU</name>
<accession>A0A918G2P3</accession>
<organism evidence="3 4">
    <name type="scientific">Actinokineospora fastidiosa</name>
    <dbReference type="NCBI Taxonomy" id="1816"/>
    <lineage>
        <taxon>Bacteria</taxon>
        <taxon>Bacillati</taxon>
        <taxon>Actinomycetota</taxon>
        <taxon>Actinomycetes</taxon>
        <taxon>Pseudonocardiales</taxon>
        <taxon>Pseudonocardiaceae</taxon>
        <taxon>Actinokineospora</taxon>
    </lineage>
</organism>
<dbReference type="Pfam" id="PF00149">
    <property type="entry name" value="Metallophos"/>
    <property type="match status" value="1"/>
</dbReference>
<dbReference type="GO" id="GO:0016787">
    <property type="term" value="F:hydrolase activity"/>
    <property type="evidence" value="ECO:0007669"/>
    <property type="project" value="InterPro"/>
</dbReference>
<dbReference type="EMBL" id="BMRB01000001">
    <property type="protein sequence ID" value="GGS15702.1"/>
    <property type="molecule type" value="Genomic_DNA"/>
</dbReference>
<evidence type="ECO:0000313" key="3">
    <source>
        <dbReference type="EMBL" id="GGS15702.1"/>
    </source>
</evidence>
<feature type="compositionally biased region" description="Basic and acidic residues" evidence="1">
    <location>
        <begin position="273"/>
        <end position="303"/>
    </location>
</feature>
<reference evidence="3" key="1">
    <citation type="journal article" date="2014" name="Int. J. Syst. Evol. Microbiol.">
        <title>Complete genome sequence of Corynebacterium casei LMG S-19264T (=DSM 44701T), isolated from a smear-ripened cheese.</title>
        <authorList>
            <consortium name="US DOE Joint Genome Institute (JGI-PGF)"/>
            <person name="Walter F."/>
            <person name="Albersmeier A."/>
            <person name="Kalinowski J."/>
            <person name="Ruckert C."/>
        </authorList>
    </citation>
    <scope>NUCLEOTIDE SEQUENCE</scope>
    <source>
        <strain evidence="3">JCM 3276</strain>
    </source>
</reference>
<dbReference type="SUPFAM" id="SSF56300">
    <property type="entry name" value="Metallo-dependent phosphatases"/>
    <property type="match status" value="1"/>
</dbReference>
<comment type="caution">
    <text evidence="3">The sequence shown here is derived from an EMBL/GenBank/DDBJ whole genome shotgun (WGS) entry which is preliminary data.</text>
</comment>
<evidence type="ECO:0000313" key="4">
    <source>
        <dbReference type="Proteomes" id="UP000660680"/>
    </source>
</evidence>
<dbReference type="Proteomes" id="UP000660680">
    <property type="component" value="Unassembled WGS sequence"/>
</dbReference>
<dbReference type="AlphaFoldDB" id="A0A918G2P3"/>
<evidence type="ECO:0000259" key="2">
    <source>
        <dbReference type="Pfam" id="PF00149"/>
    </source>
</evidence>
<feature type="region of interest" description="Disordered" evidence="1">
    <location>
        <begin position="266"/>
        <end position="319"/>
    </location>
</feature>
<dbReference type="PANTHER" id="PTHR46546:SF4">
    <property type="entry name" value="SHEWANELLA-LIKE PROTEIN PHOSPHATASE 1"/>
    <property type="match status" value="1"/>
</dbReference>
<reference evidence="3" key="2">
    <citation type="submission" date="2020-09" db="EMBL/GenBank/DDBJ databases">
        <authorList>
            <person name="Sun Q."/>
            <person name="Ohkuma M."/>
        </authorList>
    </citation>
    <scope>NUCLEOTIDE SEQUENCE</scope>
    <source>
        <strain evidence="3">JCM 3276</strain>
    </source>
</reference>